<keyword evidence="3" id="KW-1185">Reference proteome</keyword>
<dbReference type="AlphaFoldDB" id="A0AA86NYX4"/>
<evidence type="ECO:0000313" key="3">
    <source>
        <dbReference type="Proteomes" id="UP001642409"/>
    </source>
</evidence>
<gene>
    <name evidence="1" type="ORF">HINF_LOCUS16219</name>
    <name evidence="2" type="ORF">HINF_LOCUS51275</name>
</gene>
<accession>A0AA86NYX4</accession>
<comment type="caution">
    <text evidence="1">The sequence shown here is derived from an EMBL/GenBank/DDBJ whole genome shotgun (WGS) entry which is preliminary data.</text>
</comment>
<organism evidence="1">
    <name type="scientific">Hexamita inflata</name>
    <dbReference type="NCBI Taxonomy" id="28002"/>
    <lineage>
        <taxon>Eukaryota</taxon>
        <taxon>Metamonada</taxon>
        <taxon>Diplomonadida</taxon>
        <taxon>Hexamitidae</taxon>
        <taxon>Hexamitinae</taxon>
        <taxon>Hexamita</taxon>
    </lineage>
</organism>
<dbReference type="EMBL" id="CATOUU010000409">
    <property type="protein sequence ID" value="CAI9928574.1"/>
    <property type="molecule type" value="Genomic_DNA"/>
</dbReference>
<evidence type="ECO:0000313" key="1">
    <source>
        <dbReference type="EMBL" id="CAI9928574.1"/>
    </source>
</evidence>
<name>A0AA86NYX4_9EUKA</name>
<dbReference type="EMBL" id="CAXDID020000250">
    <property type="protein sequence ID" value="CAL6064278.1"/>
    <property type="molecule type" value="Genomic_DNA"/>
</dbReference>
<reference evidence="2 3" key="2">
    <citation type="submission" date="2024-07" db="EMBL/GenBank/DDBJ databases">
        <authorList>
            <person name="Akdeniz Z."/>
        </authorList>
    </citation>
    <scope>NUCLEOTIDE SEQUENCE [LARGE SCALE GENOMIC DNA]</scope>
</reference>
<reference evidence="1" key="1">
    <citation type="submission" date="2023-06" db="EMBL/GenBank/DDBJ databases">
        <authorList>
            <person name="Kurt Z."/>
        </authorList>
    </citation>
    <scope>NUCLEOTIDE SEQUENCE</scope>
</reference>
<proteinExistence type="predicted"/>
<evidence type="ECO:0000313" key="2">
    <source>
        <dbReference type="EMBL" id="CAL6064278.1"/>
    </source>
</evidence>
<sequence>MRAKSQGKQSSQIARTISPSYIRATYNFATNFQFKEFQNFAFKLNQQLQSNNKIIALTREMMQNTCTLSEFVYTQQDQVYDQTIIEVLEDCIEGAIQLARIDAKHRQ</sequence>
<dbReference type="Proteomes" id="UP001642409">
    <property type="component" value="Unassembled WGS sequence"/>
</dbReference>
<protein>
    <submittedName>
        <fullName evidence="2">Hypothetical_protein</fullName>
    </submittedName>
</protein>